<evidence type="ECO:0000313" key="4">
    <source>
        <dbReference type="Proteomes" id="UP000016183"/>
    </source>
</evidence>
<organism evidence="3 4">
    <name type="scientific">Treponema denticola SP33</name>
    <dbReference type="NCBI Taxonomy" id="999437"/>
    <lineage>
        <taxon>Bacteria</taxon>
        <taxon>Pseudomonadati</taxon>
        <taxon>Spirochaetota</taxon>
        <taxon>Spirochaetia</taxon>
        <taxon>Spirochaetales</taxon>
        <taxon>Treponemataceae</taxon>
        <taxon>Treponema</taxon>
    </lineage>
</organism>
<dbReference type="PATRIC" id="fig|999437.3.peg.1861"/>
<comment type="similarity">
    <text evidence="1 2">Belongs to the CutC family.</text>
</comment>
<comment type="caution">
    <text evidence="3">The sequence shown here is derived from an EMBL/GenBank/DDBJ whole genome shotgun (WGS) entry which is preliminary data.</text>
</comment>
<reference evidence="3 4" key="1">
    <citation type="submission" date="2012-01" db="EMBL/GenBank/DDBJ databases">
        <title>The Genome Sequence of Treponema denticola SP33.</title>
        <authorList>
            <consortium name="The Broad Institute Genome Sequencing Platform"/>
            <person name="Earl A."/>
            <person name="Ward D."/>
            <person name="Feldgarden M."/>
            <person name="Gevers D."/>
            <person name="Blanton J.M."/>
            <person name="Fenno C.J."/>
            <person name="Baranova O.V."/>
            <person name="Mathney J."/>
            <person name="Dewhirst F.E."/>
            <person name="Izard J."/>
            <person name="Young S.K."/>
            <person name="Zeng Q."/>
            <person name="Gargeya S."/>
            <person name="Fitzgerald M."/>
            <person name="Haas B."/>
            <person name="Abouelleil A."/>
            <person name="Alvarado L."/>
            <person name="Arachchi H.M."/>
            <person name="Berlin A."/>
            <person name="Chapman S.B."/>
            <person name="Gearin G."/>
            <person name="Goldberg J."/>
            <person name="Griggs A."/>
            <person name="Gujja S."/>
            <person name="Hansen M."/>
            <person name="Heiman D."/>
            <person name="Howarth C."/>
            <person name="Larimer J."/>
            <person name="Lui A."/>
            <person name="MacDonald P.J.P."/>
            <person name="McCowen C."/>
            <person name="Montmayeur A."/>
            <person name="Murphy C."/>
            <person name="Neiman D."/>
            <person name="Pearson M."/>
            <person name="Priest M."/>
            <person name="Roberts A."/>
            <person name="Saif S."/>
            <person name="Shea T."/>
            <person name="Sisk P."/>
            <person name="Stolte C."/>
            <person name="Sykes S."/>
            <person name="Wortman J."/>
            <person name="Nusbaum C."/>
            <person name="Birren B."/>
        </authorList>
    </citation>
    <scope>NUCLEOTIDE SEQUENCE [LARGE SCALE GENOMIC DNA]</scope>
    <source>
        <strain evidence="3 4">SP33</strain>
    </source>
</reference>
<keyword evidence="2" id="KW-0963">Cytoplasm</keyword>
<dbReference type="InterPro" id="IPR036822">
    <property type="entry name" value="CutC-like_dom_sf"/>
</dbReference>
<dbReference type="GO" id="GO:0005737">
    <property type="term" value="C:cytoplasm"/>
    <property type="evidence" value="ECO:0007669"/>
    <property type="project" value="UniProtKB-SubCell"/>
</dbReference>
<dbReference type="PANTHER" id="PTHR12598:SF0">
    <property type="entry name" value="COPPER HOMEOSTASIS PROTEIN CUTC HOMOLOG"/>
    <property type="match status" value="1"/>
</dbReference>
<dbReference type="Proteomes" id="UP000016183">
    <property type="component" value="Unassembled WGS sequence"/>
</dbReference>
<dbReference type="HOGENOM" id="CLU_050555_3_0_12"/>
<dbReference type="AlphaFoldDB" id="M2AGP1"/>
<gene>
    <name evidence="2" type="primary">cutC</name>
    <name evidence="3" type="ORF">HMPREF9733_01802</name>
</gene>
<proteinExistence type="inferred from homology"/>
<evidence type="ECO:0000256" key="1">
    <source>
        <dbReference type="ARBA" id="ARBA00007768"/>
    </source>
</evidence>
<dbReference type="PANTHER" id="PTHR12598">
    <property type="entry name" value="COPPER HOMEOSTASIS PROTEIN CUTC"/>
    <property type="match status" value="1"/>
</dbReference>
<evidence type="ECO:0000256" key="2">
    <source>
        <dbReference type="HAMAP-Rule" id="MF_00795"/>
    </source>
</evidence>
<dbReference type="EMBL" id="AGDZ01000027">
    <property type="protein sequence ID" value="EMB22386.1"/>
    <property type="molecule type" value="Genomic_DNA"/>
</dbReference>
<accession>M2AGP1</accession>
<protein>
    <recommendedName>
        <fullName evidence="2">PF03932 family protein CutC</fullName>
    </recommendedName>
</protein>
<dbReference type="GO" id="GO:0005507">
    <property type="term" value="F:copper ion binding"/>
    <property type="evidence" value="ECO:0007669"/>
    <property type="project" value="TreeGrafter"/>
</dbReference>
<name>M2AGP1_TREDN</name>
<comment type="caution">
    <text evidence="2">Once thought to be involved in copper homeostasis, experiments in E.coli have shown this is not the case.</text>
</comment>
<evidence type="ECO:0000313" key="3">
    <source>
        <dbReference type="EMBL" id="EMB22386.1"/>
    </source>
</evidence>
<dbReference type="Gene3D" id="3.20.20.380">
    <property type="entry name" value="Copper homeostasis (CutC) domain"/>
    <property type="match status" value="1"/>
</dbReference>
<dbReference type="Pfam" id="PF03932">
    <property type="entry name" value="CutC"/>
    <property type="match status" value="1"/>
</dbReference>
<sequence>MRFLKNRLKKLFSEADSLSALADTIKNFLAEQSCKGLRLPSKSFYKGVLMKNIKIEICAGSFEDAVLAEKAGASRIELNSSLFLGGLTPSLGTLKLVKKETHLEVMTMVRPRAAGFFYSSYEYKTMLEDAKLFIDNGADGLVFGFLKKDGTIDSKRCETLIKIAGGADKVFHRAIDVVPDPLKALDELISLGFTRVLTSGQEPTAYDGADLIAKMVKRARGRIEILPGGGITEKNASKIIKLTGVDQIHFAALKRREEPSTKANPSIYYGGALYPPEDSIEVAGLDEMTRVIKSL</sequence>
<dbReference type="SUPFAM" id="SSF110395">
    <property type="entry name" value="CutC-like"/>
    <property type="match status" value="1"/>
</dbReference>
<dbReference type="HAMAP" id="MF_00795">
    <property type="entry name" value="CutC"/>
    <property type="match status" value="1"/>
</dbReference>
<dbReference type="InterPro" id="IPR005627">
    <property type="entry name" value="CutC-like"/>
</dbReference>
<comment type="subcellular location">
    <subcellularLocation>
        <location evidence="2">Cytoplasm</location>
    </subcellularLocation>
</comment>